<gene>
    <name evidence="2" type="ORF">X975_00626</name>
</gene>
<feature type="region of interest" description="Disordered" evidence="1">
    <location>
        <begin position="51"/>
        <end position="72"/>
    </location>
</feature>
<organism evidence="2 3">
    <name type="scientific">Stegodyphus mimosarum</name>
    <name type="common">African social velvet spider</name>
    <dbReference type="NCBI Taxonomy" id="407821"/>
    <lineage>
        <taxon>Eukaryota</taxon>
        <taxon>Metazoa</taxon>
        <taxon>Ecdysozoa</taxon>
        <taxon>Arthropoda</taxon>
        <taxon>Chelicerata</taxon>
        <taxon>Arachnida</taxon>
        <taxon>Araneae</taxon>
        <taxon>Araneomorphae</taxon>
        <taxon>Entelegynae</taxon>
        <taxon>Eresoidea</taxon>
        <taxon>Eresidae</taxon>
        <taxon>Stegodyphus</taxon>
    </lineage>
</organism>
<dbReference type="EMBL" id="KK112972">
    <property type="protein sequence ID" value="KFM58976.1"/>
    <property type="molecule type" value="Genomic_DNA"/>
</dbReference>
<evidence type="ECO:0000256" key="1">
    <source>
        <dbReference type="SAM" id="MobiDB-lite"/>
    </source>
</evidence>
<feature type="compositionally biased region" description="Basic residues" evidence="1">
    <location>
        <begin position="55"/>
        <end position="65"/>
    </location>
</feature>
<name>A0A087T1I7_STEMI</name>
<proteinExistence type="predicted"/>
<dbReference type="AlphaFoldDB" id="A0A087T1I7"/>
<protein>
    <submittedName>
        <fullName evidence="2">Uncharacterized protein</fullName>
    </submittedName>
</protein>
<sequence>MHPEQAAAKASTVNNVPIQNSVRRLVSKTCHTYQRLNHFTRSRFHVTEHYSSRALQRKSHQHHLPVKISELH</sequence>
<evidence type="ECO:0000313" key="2">
    <source>
        <dbReference type="EMBL" id="KFM58976.1"/>
    </source>
</evidence>
<accession>A0A087T1I7</accession>
<keyword evidence="3" id="KW-1185">Reference proteome</keyword>
<evidence type="ECO:0000313" key="3">
    <source>
        <dbReference type="Proteomes" id="UP000054359"/>
    </source>
</evidence>
<dbReference type="Proteomes" id="UP000054359">
    <property type="component" value="Unassembled WGS sequence"/>
</dbReference>
<reference evidence="2 3" key="1">
    <citation type="submission" date="2013-11" db="EMBL/GenBank/DDBJ databases">
        <title>Genome sequencing of Stegodyphus mimosarum.</title>
        <authorList>
            <person name="Bechsgaard J."/>
        </authorList>
    </citation>
    <scope>NUCLEOTIDE SEQUENCE [LARGE SCALE GENOMIC DNA]</scope>
</reference>
<feature type="non-terminal residue" evidence="2">
    <location>
        <position position="72"/>
    </location>
</feature>